<reference evidence="2 3" key="1">
    <citation type="journal article" date="2012" name="Genome Biol.">
        <title>Genome and low-iron response of an oceanic diatom adapted to chronic iron limitation.</title>
        <authorList>
            <person name="Lommer M."/>
            <person name="Specht M."/>
            <person name="Roy A.S."/>
            <person name="Kraemer L."/>
            <person name="Andreson R."/>
            <person name="Gutowska M.A."/>
            <person name="Wolf J."/>
            <person name="Bergner S.V."/>
            <person name="Schilhabel M.B."/>
            <person name="Klostermeier U.C."/>
            <person name="Beiko R.G."/>
            <person name="Rosenstiel P."/>
            <person name="Hippler M."/>
            <person name="Laroche J."/>
        </authorList>
    </citation>
    <scope>NUCLEOTIDE SEQUENCE [LARGE SCALE GENOMIC DNA]</scope>
    <source>
        <strain evidence="2 3">CCMP1005</strain>
    </source>
</reference>
<organism evidence="2 3">
    <name type="scientific">Thalassiosira oceanica</name>
    <name type="common">Marine diatom</name>
    <dbReference type="NCBI Taxonomy" id="159749"/>
    <lineage>
        <taxon>Eukaryota</taxon>
        <taxon>Sar</taxon>
        <taxon>Stramenopiles</taxon>
        <taxon>Ochrophyta</taxon>
        <taxon>Bacillariophyta</taxon>
        <taxon>Coscinodiscophyceae</taxon>
        <taxon>Thalassiosirophycidae</taxon>
        <taxon>Thalassiosirales</taxon>
        <taxon>Thalassiosiraceae</taxon>
        <taxon>Thalassiosira</taxon>
    </lineage>
</organism>
<evidence type="ECO:0000256" key="1">
    <source>
        <dbReference type="SAM" id="MobiDB-lite"/>
    </source>
</evidence>
<evidence type="ECO:0008006" key="4">
    <source>
        <dbReference type="Google" id="ProtNLM"/>
    </source>
</evidence>
<feature type="region of interest" description="Disordered" evidence="1">
    <location>
        <begin position="250"/>
        <end position="270"/>
    </location>
</feature>
<name>K0SMB3_THAOC</name>
<proteinExistence type="predicted"/>
<comment type="caution">
    <text evidence="2">The sequence shown here is derived from an EMBL/GenBank/DDBJ whole genome shotgun (WGS) entry which is preliminary data.</text>
</comment>
<protein>
    <recommendedName>
        <fullName evidence="4">WW domain-containing protein</fullName>
    </recommendedName>
</protein>
<dbReference type="Proteomes" id="UP000266841">
    <property type="component" value="Unassembled WGS sequence"/>
</dbReference>
<dbReference type="EMBL" id="AGNL01022665">
    <property type="protein sequence ID" value="EJK59587.1"/>
    <property type="molecule type" value="Genomic_DNA"/>
</dbReference>
<feature type="non-terminal residue" evidence="2">
    <location>
        <position position="270"/>
    </location>
</feature>
<accession>K0SMB3</accession>
<evidence type="ECO:0000313" key="2">
    <source>
        <dbReference type="EMBL" id="EJK59587.1"/>
    </source>
</evidence>
<keyword evidence="3" id="KW-1185">Reference proteome</keyword>
<evidence type="ECO:0000313" key="3">
    <source>
        <dbReference type="Proteomes" id="UP000266841"/>
    </source>
</evidence>
<feature type="region of interest" description="Disordered" evidence="1">
    <location>
        <begin position="1"/>
        <end position="44"/>
    </location>
</feature>
<sequence length="270" mass="28811">MSVATEQSRRLRRIGRPLLDDADEARAPSWPPEPGPALGEEPSCGHGRDDVGLFMDICISICSDEVTDAREYSAGRLTACGGYNSDCTAETESSSSTGGSTRGSVAYSTINLPLCSDDVYTGETRETPPAPPPSPLRINIVYRDRSFNSELSILESTTLDAKESTAPAKTGKPNGSSSGRAPIDAARKGWALYKDDQTGKSYVVRSSTSDVESSSKGRWKEYIDYESGKSYFANGSTTTWERPLGVFVEPVPSPSATSHETGGKRASGST</sequence>
<feature type="region of interest" description="Disordered" evidence="1">
    <location>
        <begin position="158"/>
        <end position="182"/>
    </location>
</feature>
<dbReference type="AlphaFoldDB" id="K0SMB3"/>
<gene>
    <name evidence="2" type="ORF">THAOC_20163</name>
</gene>